<dbReference type="Ensembl" id="ENSSSCT00060029620.1">
    <property type="protein sequence ID" value="ENSSSCP00060012715.1"/>
    <property type="gene ID" value="ENSSSCG00060021849.1"/>
</dbReference>
<evidence type="ECO:0000313" key="8">
    <source>
        <dbReference type="Ensembl" id="ENSSSCP00060012715.1"/>
    </source>
</evidence>
<accession>A0A8D2BDE5</accession>
<dbReference type="GO" id="GO:0032259">
    <property type="term" value="P:methylation"/>
    <property type="evidence" value="ECO:0007669"/>
    <property type="project" value="UniProtKB-KW"/>
</dbReference>
<proteinExistence type="inferred from homology"/>
<comment type="caution">
    <text evidence="5">Lacks conserved residue(s) required for the propagation of feature annotation.</text>
</comment>
<reference evidence="8" key="1">
    <citation type="submission" date="2025-05" db="UniProtKB">
        <authorList>
            <consortium name="Ensembl"/>
        </authorList>
    </citation>
    <scope>IDENTIFICATION</scope>
</reference>
<dbReference type="PANTHER" id="PTHR14663">
    <property type="entry name" value="METHYLTRANSFERASE NSUN7-RELATED"/>
    <property type="match status" value="1"/>
</dbReference>
<dbReference type="AlphaFoldDB" id="A0A8D2BDE5"/>
<dbReference type="Ensembl" id="ENSSSCT00065068759.1">
    <property type="protein sequence ID" value="ENSSSCP00065029948.1"/>
    <property type="gene ID" value="ENSSSCG00065050185.1"/>
</dbReference>
<evidence type="ECO:0000256" key="6">
    <source>
        <dbReference type="SAM" id="MobiDB-lite"/>
    </source>
</evidence>
<feature type="region of interest" description="Disordered" evidence="6">
    <location>
        <begin position="697"/>
        <end position="724"/>
    </location>
</feature>
<dbReference type="Proteomes" id="UP000694725">
    <property type="component" value="Unplaced"/>
</dbReference>
<keyword evidence="1 5" id="KW-0489">Methyltransferase</keyword>
<keyword evidence="4 5" id="KW-0694">RNA-binding</keyword>
<protein>
    <recommendedName>
        <fullName evidence="7">SAM-dependent MTase RsmB/NOP-type domain-containing protein</fullName>
    </recommendedName>
</protein>
<evidence type="ECO:0000256" key="5">
    <source>
        <dbReference type="PROSITE-ProRule" id="PRU01023"/>
    </source>
</evidence>
<dbReference type="Proteomes" id="UP000694571">
    <property type="component" value="Unplaced"/>
</dbReference>
<dbReference type="SUPFAM" id="SSF53335">
    <property type="entry name" value="S-adenosyl-L-methionine-dependent methyltransferases"/>
    <property type="match status" value="1"/>
</dbReference>
<keyword evidence="3 5" id="KW-0949">S-adenosyl-L-methionine</keyword>
<evidence type="ECO:0000313" key="9">
    <source>
        <dbReference type="Proteomes" id="UP000694723"/>
    </source>
</evidence>
<name>A0A8D2BDE5_PIG</name>
<dbReference type="Pfam" id="PF01189">
    <property type="entry name" value="Methyltr_RsmB-F"/>
    <property type="match status" value="1"/>
</dbReference>
<dbReference type="Gene3D" id="3.40.50.150">
    <property type="entry name" value="Vaccinia Virus protein VP39"/>
    <property type="match status" value="1"/>
</dbReference>
<feature type="compositionally biased region" description="Basic residues" evidence="6">
    <location>
        <begin position="543"/>
        <end position="554"/>
    </location>
</feature>
<dbReference type="SMR" id="A0A8D2BDE5"/>
<dbReference type="PANTHER" id="PTHR14663:SF2">
    <property type="entry name" value="METHYLTRANSFERASE NSUN7-RELATED"/>
    <property type="match status" value="1"/>
</dbReference>
<dbReference type="Proteomes" id="UP000694723">
    <property type="component" value="Unplaced"/>
</dbReference>
<feature type="domain" description="SAM-dependent MTase RsmB/NOP-type" evidence="7">
    <location>
        <begin position="199"/>
        <end position="513"/>
    </location>
</feature>
<evidence type="ECO:0000256" key="3">
    <source>
        <dbReference type="ARBA" id="ARBA00022691"/>
    </source>
</evidence>
<evidence type="ECO:0000256" key="1">
    <source>
        <dbReference type="ARBA" id="ARBA00022603"/>
    </source>
</evidence>
<feature type="region of interest" description="Disordered" evidence="6">
    <location>
        <begin position="585"/>
        <end position="625"/>
    </location>
</feature>
<dbReference type="Ensembl" id="ENSSSCT00030031878.1">
    <property type="protein sequence ID" value="ENSSSCP00030014344.1"/>
    <property type="gene ID" value="ENSSSCG00030022958.1"/>
</dbReference>
<dbReference type="Pfam" id="PF21148">
    <property type="entry name" value="NSUN5_fdxn-like"/>
    <property type="match status" value="1"/>
</dbReference>
<evidence type="ECO:0000256" key="2">
    <source>
        <dbReference type="ARBA" id="ARBA00022679"/>
    </source>
</evidence>
<dbReference type="InterPro" id="IPR001678">
    <property type="entry name" value="MeTrfase_RsmB-F_NOP2_dom"/>
</dbReference>
<keyword evidence="2 5" id="KW-0808">Transferase</keyword>
<sequence>MFNSASEQEFFEEKTAEEISQLASLALSGDTVASERNSVGLREKTGYPDSVYIMAANIFQGIRSEKSPEKVLIKYGSEPLRSFTESEDEFLQRLSYELAFSALKYQDILETMLIDSCIFPSTTIPDHLNSLIIVMLYDFQDRKFQARLLSDNEEFIAEVLEVENLLNSYKTKLAAALARCRIKHDALSIYHILPETVRNQELRASTLPLYAWINTCKISLEEVYNSLKKKGYNKVKSVLHIDNKVFAVDQHCYDVVIFPSHLKNDLLNIDLFKDYKLIFQDKSRSLAVHSVKALLNMDDDILMVNTGSWYTVAHMSILTNNNTSKIFVCGVQSQAKDPDLKKLFTKMGCKNIEILHETFINLESKDHRLQKVKVILLLPRCSGLGVSNPVEFILNEHEDTGLLKDFSQGGTSEDKLHVLAQQQYEQLTHAMKFTRAQAVVYCTCSVYPEENETVVKKALEFQDPGSKVQPYRLSPPVLPLCSLMEIHLSTDKFFRMEPSEITNGCFLSVLTRERDPSETVSVKDVLARAAAKGLLDGIELGKPSKREKKKKKSKMSLPKASTDNNIIQMRIAEFLSREANANVNRSETLTTKTSLPQKNANQVGSSSQVRKSSKPASNPLVPTFMKNTPRTRLYERPTNFVRPRPEDRMIALKPIEIVLPPVMLPFSSSQGIRSHIPTQHFYCHCIGPKTVVPSYLPTPSIPRRGEKRKENLPSSLPRHPRPWL</sequence>
<organism evidence="8 9">
    <name type="scientific">Sus scrofa</name>
    <name type="common">Pig</name>
    <dbReference type="NCBI Taxonomy" id="9823"/>
    <lineage>
        <taxon>Eukaryota</taxon>
        <taxon>Metazoa</taxon>
        <taxon>Chordata</taxon>
        <taxon>Craniata</taxon>
        <taxon>Vertebrata</taxon>
        <taxon>Euteleostomi</taxon>
        <taxon>Mammalia</taxon>
        <taxon>Eutheria</taxon>
        <taxon>Laurasiatheria</taxon>
        <taxon>Artiodactyla</taxon>
        <taxon>Suina</taxon>
        <taxon>Suidae</taxon>
        <taxon>Sus</taxon>
    </lineage>
</organism>
<feature type="region of interest" description="Disordered" evidence="6">
    <location>
        <begin position="538"/>
        <end position="562"/>
    </location>
</feature>
<dbReference type="Gene3D" id="3.30.70.1170">
    <property type="entry name" value="Sun protein, domain 3"/>
    <property type="match status" value="1"/>
</dbReference>
<feature type="active site" description="Nucleophile" evidence="5">
    <location>
        <position position="444"/>
    </location>
</feature>
<dbReference type="InterPro" id="IPR049561">
    <property type="entry name" value="NSUN5_7_fdxn-like"/>
</dbReference>
<dbReference type="InterPro" id="IPR042620">
    <property type="entry name" value="NSUN7"/>
</dbReference>
<evidence type="ECO:0000259" key="7">
    <source>
        <dbReference type="PROSITE" id="PS51686"/>
    </source>
</evidence>
<evidence type="ECO:0000256" key="4">
    <source>
        <dbReference type="ARBA" id="ARBA00022884"/>
    </source>
</evidence>
<dbReference type="InterPro" id="IPR029063">
    <property type="entry name" value="SAM-dependent_MTases_sf"/>
</dbReference>
<dbReference type="PROSITE" id="PS51686">
    <property type="entry name" value="SAM_MT_RSMB_NOP"/>
    <property type="match status" value="1"/>
</dbReference>
<comment type="similarity">
    <text evidence="5">Belongs to the class I-like SAM-binding methyltransferase superfamily. RsmB/NOP family.</text>
</comment>
<feature type="compositionally biased region" description="Polar residues" evidence="6">
    <location>
        <begin position="585"/>
        <end position="616"/>
    </location>
</feature>
<dbReference type="Proteomes" id="UP000694570">
    <property type="component" value="Unplaced"/>
</dbReference>
<dbReference type="InterPro" id="IPR049560">
    <property type="entry name" value="MeTrfase_RsmB-F_NOP2_cat"/>
</dbReference>
<dbReference type="GO" id="GO:0003723">
    <property type="term" value="F:RNA binding"/>
    <property type="evidence" value="ECO:0007669"/>
    <property type="project" value="UniProtKB-UniRule"/>
</dbReference>
<dbReference type="Ensembl" id="ENSSSCT00050103920.1">
    <property type="protein sequence ID" value="ENSSSCP00050045518.1"/>
    <property type="gene ID" value="ENSSSCG00050075737.1"/>
</dbReference>
<dbReference type="GO" id="GO:0008168">
    <property type="term" value="F:methyltransferase activity"/>
    <property type="evidence" value="ECO:0007669"/>
    <property type="project" value="UniProtKB-KW"/>
</dbReference>